<organism evidence="1 2">
    <name type="scientific">Entomophthora muscae</name>
    <dbReference type="NCBI Taxonomy" id="34485"/>
    <lineage>
        <taxon>Eukaryota</taxon>
        <taxon>Fungi</taxon>
        <taxon>Fungi incertae sedis</taxon>
        <taxon>Zoopagomycota</taxon>
        <taxon>Entomophthoromycotina</taxon>
        <taxon>Entomophthoromycetes</taxon>
        <taxon>Entomophthorales</taxon>
        <taxon>Entomophthoraceae</taxon>
        <taxon>Entomophthora</taxon>
    </lineage>
</organism>
<protein>
    <submittedName>
        <fullName evidence="1">Uncharacterized protein</fullName>
    </submittedName>
</protein>
<evidence type="ECO:0000313" key="1">
    <source>
        <dbReference type="EMBL" id="KAJ9050962.1"/>
    </source>
</evidence>
<dbReference type="EMBL" id="QTSX02007128">
    <property type="protein sequence ID" value="KAJ9050962.1"/>
    <property type="molecule type" value="Genomic_DNA"/>
</dbReference>
<evidence type="ECO:0000313" key="2">
    <source>
        <dbReference type="Proteomes" id="UP001165960"/>
    </source>
</evidence>
<comment type="caution">
    <text evidence="1">The sequence shown here is derived from an EMBL/GenBank/DDBJ whole genome shotgun (WGS) entry which is preliminary data.</text>
</comment>
<accession>A0ACC2RLJ7</accession>
<sequence>MIKPQRSQSCSSAVPRHDYPLNRYSSPPLTLLKQTPILAINFHRENLFGSNFKLKGPTKDIQFRIIFANPDSACLTAKDKTNVLAQLNCKRLLSESYIITPAPELDPEANRIAVLTRRSISLTPPRLKCELIFPSICQIDYPIFIGDKAYSWRPLLINSSWVLVDLLFPTVPLAKFKRRVLDHKLGCLLLYTNLPDSHLDPLILAIGFILFRHRTPQY</sequence>
<reference evidence="1" key="1">
    <citation type="submission" date="2022-04" db="EMBL/GenBank/DDBJ databases">
        <title>Genome of the entomopathogenic fungus Entomophthora muscae.</title>
        <authorList>
            <person name="Elya C."/>
            <person name="Lovett B.R."/>
            <person name="Lee E."/>
            <person name="Macias A.M."/>
            <person name="Hajek A.E."/>
            <person name="De Bivort B.L."/>
            <person name="Kasson M.T."/>
            <person name="De Fine Licht H.H."/>
            <person name="Stajich J.E."/>
        </authorList>
    </citation>
    <scope>NUCLEOTIDE SEQUENCE</scope>
    <source>
        <strain evidence="1">Berkeley</strain>
    </source>
</reference>
<proteinExistence type="predicted"/>
<keyword evidence="2" id="KW-1185">Reference proteome</keyword>
<gene>
    <name evidence="1" type="ORF">DSO57_1009050</name>
</gene>
<dbReference type="Proteomes" id="UP001165960">
    <property type="component" value="Unassembled WGS sequence"/>
</dbReference>
<name>A0ACC2RLJ7_9FUNG</name>